<dbReference type="EMBL" id="JACGWN010000008">
    <property type="protein sequence ID" value="KAL0438960.1"/>
    <property type="molecule type" value="Genomic_DNA"/>
</dbReference>
<protein>
    <submittedName>
        <fullName evidence="2">Uncharacterized protein</fullName>
    </submittedName>
</protein>
<sequence length="158" mass="18319">EALWSYRTTYRTPTQATPYALVYGVEAVVHLEQQIPSLRIAIQEGLTQEENARLHLEELEALDEKRLEAQQKLECYQARLSRTFNKKVRSRSFQVDDLVLAVRRPIITTHRTGNKFTSKWDGPYVVKEVYTNGAYKLIAEDGLRIGPINGKFLKRYYA</sequence>
<proteinExistence type="predicted"/>
<gene>
    <name evidence="2" type="ORF">Slati_2379000</name>
</gene>
<dbReference type="AlphaFoldDB" id="A0AAW2WFM2"/>
<evidence type="ECO:0000256" key="1">
    <source>
        <dbReference type="SAM" id="Coils"/>
    </source>
</evidence>
<feature type="coiled-coil region" evidence="1">
    <location>
        <begin position="52"/>
        <end position="79"/>
    </location>
</feature>
<evidence type="ECO:0000313" key="2">
    <source>
        <dbReference type="EMBL" id="KAL0438960.1"/>
    </source>
</evidence>
<dbReference type="PANTHER" id="PTHR48475">
    <property type="entry name" value="RIBONUCLEASE H"/>
    <property type="match status" value="1"/>
</dbReference>
<dbReference type="PANTHER" id="PTHR48475:SF1">
    <property type="entry name" value="RNASE H TYPE-1 DOMAIN-CONTAINING PROTEIN"/>
    <property type="match status" value="1"/>
</dbReference>
<reference evidence="2" key="2">
    <citation type="journal article" date="2024" name="Plant">
        <title>Genomic evolution and insights into agronomic trait innovations of Sesamum species.</title>
        <authorList>
            <person name="Miao H."/>
            <person name="Wang L."/>
            <person name="Qu L."/>
            <person name="Liu H."/>
            <person name="Sun Y."/>
            <person name="Le M."/>
            <person name="Wang Q."/>
            <person name="Wei S."/>
            <person name="Zheng Y."/>
            <person name="Lin W."/>
            <person name="Duan Y."/>
            <person name="Cao H."/>
            <person name="Xiong S."/>
            <person name="Wang X."/>
            <person name="Wei L."/>
            <person name="Li C."/>
            <person name="Ma Q."/>
            <person name="Ju M."/>
            <person name="Zhao R."/>
            <person name="Li G."/>
            <person name="Mu C."/>
            <person name="Tian Q."/>
            <person name="Mei H."/>
            <person name="Zhang T."/>
            <person name="Gao T."/>
            <person name="Zhang H."/>
        </authorList>
    </citation>
    <scope>NUCLEOTIDE SEQUENCE</scope>
    <source>
        <strain evidence="2">KEN1</strain>
    </source>
</reference>
<accession>A0AAW2WFM2</accession>
<name>A0AAW2WFM2_9LAMI</name>
<keyword evidence="1" id="KW-0175">Coiled coil</keyword>
<feature type="non-terminal residue" evidence="2">
    <location>
        <position position="1"/>
    </location>
</feature>
<organism evidence="2">
    <name type="scientific">Sesamum latifolium</name>
    <dbReference type="NCBI Taxonomy" id="2727402"/>
    <lineage>
        <taxon>Eukaryota</taxon>
        <taxon>Viridiplantae</taxon>
        <taxon>Streptophyta</taxon>
        <taxon>Embryophyta</taxon>
        <taxon>Tracheophyta</taxon>
        <taxon>Spermatophyta</taxon>
        <taxon>Magnoliopsida</taxon>
        <taxon>eudicotyledons</taxon>
        <taxon>Gunneridae</taxon>
        <taxon>Pentapetalae</taxon>
        <taxon>asterids</taxon>
        <taxon>lamiids</taxon>
        <taxon>Lamiales</taxon>
        <taxon>Pedaliaceae</taxon>
        <taxon>Sesamum</taxon>
    </lineage>
</organism>
<reference evidence="2" key="1">
    <citation type="submission" date="2020-06" db="EMBL/GenBank/DDBJ databases">
        <authorList>
            <person name="Li T."/>
            <person name="Hu X."/>
            <person name="Zhang T."/>
            <person name="Song X."/>
            <person name="Zhang H."/>
            <person name="Dai N."/>
            <person name="Sheng W."/>
            <person name="Hou X."/>
            <person name="Wei L."/>
        </authorList>
    </citation>
    <scope>NUCLEOTIDE SEQUENCE</scope>
    <source>
        <strain evidence="2">KEN1</strain>
        <tissue evidence="2">Leaf</tissue>
    </source>
</reference>
<comment type="caution">
    <text evidence="2">The sequence shown here is derived from an EMBL/GenBank/DDBJ whole genome shotgun (WGS) entry which is preliminary data.</text>
</comment>